<dbReference type="GeneID" id="25561184"/>
<dbReference type="PROSITE" id="PS50245">
    <property type="entry name" value="CAP_GLY_2"/>
    <property type="match status" value="2"/>
</dbReference>
<dbReference type="Proteomes" id="UP000054408">
    <property type="component" value="Unassembled WGS sequence"/>
</dbReference>
<dbReference type="Gene3D" id="2.30.30.190">
    <property type="entry name" value="CAP Gly-rich-like domain"/>
    <property type="match status" value="2"/>
</dbReference>
<keyword evidence="2" id="KW-0732">Signal</keyword>
<reference evidence="4 5" key="1">
    <citation type="submission" date="2010-05" db="EMBL/GenBank/DDBJ databases">
        <title>The Genome Sequence of Thecamonas trahens ATCC 50062.</title>
        <authorList>
            <consortium name="The Broad Institute Genome Sequencing Platform"/>
            <person name="Russ C."/>
            <person name="Cuomo C."/>
            <person name="Shea T."/>
            <person name="Young S.K."/>
            <person name="Zeng Q."/>
            <person name="Koehrsen M."/>
            <person name="Haas B."/>
            <person name="Borodovsky M."/>
            <person name="Guigo R."/>
            <person name="Alvarado L."/>
            <person name="Berlin A."/>
            <person name="Bochicchio J."/>
            <person name="Borenstein D."/>
            <person name="Chapman S."/>
            <person name="Chen Z."/>
            <person name="Freedman E."/>
            <person name="Gellesch M."/>
            <person name="Goldberg J."/>
            <person name="Griggs A."/>
            <person name="Gujja S."/>
            <person name="Heilman E."/>
            <person name="Heiman D."/>
            <person name="Hepburn T."/>
            <person name="Howarth C."/>
            <person name="Jen D."/>
            <person name="Larson L."/>
            <person name="Mehta T."/>
            <person name="Park D."/>
            <person name="Pearson M."/>
            <person name="Roberts A."/>
            <person name="Saif S."/>
            <person name="Shenoy N."/>
            <person name="Sisk P."/>
            <person name="Stolte C."/>
            <person name="Sykes S."/>
            <person name="Thomson T."/>
            <person name="Walk T."/>
            <person name="White J."/>
            <person name="Yandava C."/>
            <person name="Burger G."/>
            <person name="Gray M.W."/>
            <person name="Holland P.W.H."/>
            <person name="King N."/>
            <person name="Lang F.B.F."/>
            <person name="Roger A.J."/>
            <person name="Ruiz-Trillo I."/>
            <person name="Lander E."/>
            <person name="Nusbaum C."/>
        </authorList>
    </citation>
    <scope>NUCLEOTIDE SEQUENCE [LARGE SCALE GENOMIC DNA]</scope>
    <source>
        <strain evidence="4 5">ATCC 50062</strain>
    </source>
</reference>
<dbReference type="SUPFAM" id="SSF74924">
    <property type="entry name" value="Cap-Gly domain"/>
    <property type="match status" value="2"/>
</dbReference>
<dbReference type="SMART" id="SM01052">
    <property type="entry name" value="CAP_GLY"/>
    <property type="match status" value="2"/>
</dbReference>
<dbReference type="STRING" id="461836.A0A0L0DN39"/>
<evidence type="ECO:0000259" key="3">
    <source>
        <dbReference type="PROSITE" id="PS50245"/>
    </source>
</evidence>
<proteinExistence type="predicted"/>
<evidence type="ECO:0000313" key="4">
    <source>
        <dbReference type="EMBL" id="KNC53724.1"/>
    </source>
</evidence>
<feature type="chain" id="PRO_5005537769" evidence="2">
    <location>
        <begin position="24"/>
        <end position="333"/>
    </location>
</feature>
<dbReference type="EMBL" id="GL349437">
    <property type="protein sequence ID" value="KNC53724.1"/>
    <property type="molecule type" value="Genomic_DNA"/>
</dbReference>
<evidence type="ECO:0000313" key="5">
    <source>
        <dbReference type="Proteomes" id="UP000054408"/>
    </source>
</evidence>
<sequence length="333" mass="36298">MDRPHRLSYLPLGTLVLVPASLCGPPPESYTVRPAANLVGCVRYCGPAPDGSGNVVGIELDEPLGTTDGCFDTTRLFVTSTRPHHTSVRNENQLATADGSDGSSNFDTVVTRSREPSLSGRGAGAPKHFYGVFARPSQVVPIAAAPADSSLPHDESLELPNASAVALPIPDETVAVYRRDPERAPLRLGRPAHWERREPKAALKVGVRVVTRGKRGVLRFVGRTAFARGVWYGVELDEPHGRNDGSVKGKYYFLCPRKHGLFVKASSIITEFAHTKLAKVHNLLCTLLTELGQTPEERGVERVLSPTLVTNATLTDYERLLRSVAREWRLAQL</sequence>
<name>A0A0L0DN39_THETB</name>
<feature type="signal peptide" evidence="2">
    <location>
        <begin position="1"/>
        <end position="23"/>
    </location>
</feature>
<organism evidence="4 5">
    <name type="scientific">Thecamonas trahens ATCC 50062</name>
    <dbReference type="NCBI Taxonomy" id="461836"/>
    <lineage>
        <taxon>Eukaryota</taxon>
        <taxon>Apusozoa</taxon>
        <taxon>Apusomonadida</taxon>
        <taxon>Apusomonadidae</taxon>
        <taxon>Thecamonas</taxon>
    </lineage>
</organism>
<evidence type="ECO:0000256" key="1">
    <source>
        <dbReference type="SAM" id="MobiDB-lite"/>
    </source>
</evidence>
<feature type="domain" description="CAP-Gly" evidence="3">
    <location>
        <begin position="46"/>
        <end position="89"/>
    </location>
</feature>
<gene>
    <name evidence="4" type="ORF">AMSG_01434</name>
</gene>
<dbReference type="Pfam" id="PF01302">
    <property type="entry name" value="CAP_GLY"/>
    <property type="match status" value="2"/>
</dbReference>
<dbReference type="RefSeq" id="XP_013762038.1">
    <property type="nucleotide sequence ID" value="XM_013906584.1"/>
</dbReference>
<dbReference type="AlphaFoldDB" id="A0A0L0DN39"/>
<feature type="compositionally biased region" description="Polar residues" evidence="1">
    <location>
        <begin position="89"/>
        <end position="106"/>
    </location>
</feature>
<feature type="domain" description="CAP-Gly" evidence="3">
    <location>
        <begin position="222"/>
        <end position="264"/>
    </location>
</feature>
<accession>A0A0L0DN39</accession>
<evidence type="ECO:0000256" key="2">
    <source>
        <dbReference type="SAM" id="SignalP"/>
    </source>
</evidence>
<keyword evidence="5" id="KW-1185">Reference proteome</keyword>
<dbReference type="InterPro" id="IPR000938">
    <property type="entry name" value="CAP-Gly_domain"/>
</dbReference>
<feature type="region of interest" description="Disordered" evidence="1">
    <location>
        <begin position="82"/>
        <end position="106"/>
    </location>
</feature>
<dbReference type="InterPro" id="IPR036859">
    <property type="entry name" value="CAP-Gly_dom_sf"/>
</dbReference>
<protein>
    <submittedName>
        <fullName evidence="4">Clip1 protein</fullName>
    </submittedName>
</protein>
<dbReference type="eggNOG" id="KOG4568">
    <property type="taxonomic scope" value="Eukaryota"/>
</dbReference>
<dbReference type="PANTHER" id="PTHR18916">
    <property type="entry name" value="DYNACTIN 1-RELATED MICROTUBULE-BINDING"/>
    <property type="match status" value="1"/>
</dbReference>
<dbReference type="OrthoDB" id="2130750at2759"/>